<dbReference type="InterPro" id="IPR013538">
    <property type="entry name" value="ASHA1/2-like_C"/>
</dbReference>
<dbReference type="Proteomes" id="UP001148786">
    <property type="component" value="Unassembled WGS sequence"/>
</dbReference>
<dbReference type="InterPro" id="IPR036338">
    <property type="entry name" value="Aha1"/>
</dbReference>
<dbReference type="Gene3D" id="3.15.10.20">
    <property type="entry name" value="Activator of Hsp90 ATPase Aha1, N-terminal domain"/>
    <property type="match status" value="1"/>
</dbReference>
<comment type="similarity">
    <text evidence="1">Belongs to the AHA1 family.</text>
</comment>
<dbReference type="SUPFAM" id="SSF55961">
    <property type="entry name" value="Bet v1-like"/>
    <property type="match status" value="1"/>
</dbReference>
<comment type="caution">
    <text evidence="4">The sequence shown here is derived from an EMBL/GenBank/DDBJ whole genome shotgun (WGS) entry which is preliminary data.</text>
</comment>
<dbReference type="AlphaFoldDB" id="A0A9W8N0Z2"/>
<evidence type="ECO:0000256" key="2">
    <source>
        <dbReference type="SAM" id="MobiDB-lite"/>
    </source>
</evidence>
<dbReference type="InterPro" id="IPR023393">
    <property type="entry name" value="START-like_dom_sf"/>
</dbReference>
<dbReference type="GO" id="GO:0001671">
    <property type="term" value="F:ATPase activator activity"/>
    <property type="evidence" value="ECO:0007669"/>
    <property type="project" value="InterPro"/>
</dbReference>
<dbReference type="EMBL" id="JANKHO010000047">
    <property type="protein sequence ID" value="KAJ3516645.1"/>
    <property type="molecule type" value="Genomic_DNA"/>
</dbReference>
<dbReference type="GO" id="GO:0006457">
    <property type="term" value="P:protein folding"/>
    <property type="evidence" value="ECO:0007669"/>
    <property type="project" value="TreeGrafter"/>
</dbReference>
<keyword evidence="5" id="KW-1185">Reference proteome</keyword>
<dbReference type="Pfam" id="PF08327">
    <property type="entry name" value="AHSA1"/>
    <property type="match status" value="1"/>
</dbReference>
<accession>A0A9W8N0Z2</accession>
<gene>
    <name evidence="4" type="ORF">NLJ89_g986</name>
</gene>
<feature type="region of interest" description="Disordered" evidence="2">
    <location>
        <begin position="164"/>
        <end position="206"/>
    </location>
</feature>
<feature type="region of interest" description="Disordered" evidence="2">
    <location>
        <begin position="363"/>
        <end position="383"/>
    </location>
</feature>
<feature type="domain" description="Activator of Hsp90 ATPase AHSA1-like N-terminal" evidence="3">
    <location>
        <begin position="19"/>
        <end position="159"/>
    </location>
</feature>
<feature type="compositionally biased region" description="Basic residues" evidence="2">
    <location>
        <begin position="370"/>
        <end position="383"/>
    </location>
</feature>
<evidence type="ECO:0000313" key="4">
    <source>
        <dbReference type="EMBL" id="KAJ3516645.1"/>
    </source>
</evidence>
<dbReference type="Pfam" id="PF09229">
    <property type="entry name" value="Aha1_N"/>
    <property type="match status" value="1"/>
</dbReference>
<dbReference type="Gene3D" id="3.30.530.20">
    <property type="match status" value="1"/>
</dbReference>
<feature type="compositionally biased region" description="Low complexity" evidence="2">
    <location>
        <begin position="184"/>
        <end position="198"/>
    </location>
</feature>
<dbReference type="CDD" id="cd08892">
    <property type="entry name" value="SRPBCC_Aha1"/>
    <property type="match status" value="1"/>
</dbReference>
<dbReference type="PANTHER" id="PTHR13009">
    <property type="entry name" value="HEAT SHOCK PROTEIN 90 HSP90 CO-CHAPERONE AHA-1"/>
    <property type="match status" value="1"/>
</dbReference>
<proteinExistence type="inferred from homology"/>
<dbReference type="GO" id="GO:0005829">
    <property type="term" value="C:cytosol"/>
    <property type="evidence" value="ECO:0007669"/>
    <property type="project" value="TreeGrafter"/>
</dbReference>
<organism evidence="4 5">
    <name type="scientific">Agrocybe chaxingu</name>
    <dbReference type="NCBI Taxonomy" id="84603"/>
    <lineage>
        <taxon>Eukaryota</taxon>
        <taxon>Fungi</taxon>
        <taxon>Dikarya</taxon>
        <taxon>Basidiomycota</taxon>
        <taxon>Agaricomycotina</taxon>
        <taxon>Agaricomycetes</taxon>
        <taxon>Agaricomycetidae</taxon>
        <taxon>Agaricales</taxon>
        <taxon>Agaricineae</taxon>
        <taxon>Strophariaceae</taxon>
        <taxon>Agrocybe</taxon>
    </lineage>
</organism>
<name>A0A9W8N0Z2_9AGAR</name>
<evidence type="ECO:0000256" key="1">
    <source>
        <dbReference type="ARBA" id="ARBA00006817"/>
    </source>
</evidence>
<reference evidence="4" key="1">
    <citation type="submission" date="2022-07" db="EMBL/GenBank/DDBJ databases">
        <title>Genome Sequence of Agrocybe chaxingu.</title>
        <authorList>
            <person name="Buettner E."/>
        </authorList>
    </citation>
    <scope>NUCLEOTIDE SEQUENCE</scope>
    <source>
        <strain evidence="4">MP-N11</strain>
    </source>
</reference>
<dbReference type="OrthoDB" id="567237at2759"/>
<protein>
    <recommendedName>
        <fullName evidence="3">Activator of Hsp90 ATPase AHSA1-like N-terminal domain-containing protein</fullName>
    </recommendedName>
</protein>
<evidence type="ECO:0000313" key="5">
    <source>
        <dbReference type="Proteomes" id="UP001148786"/>
    </source>
</evidence>
<dbReference type="SUPFAM" id="SSF103111">
    <property type="entry name" value="Activator of Hsp90 ATPase, Aha1"/>
    <property type="match status" value="1"/>
</dbReference>
<sequence>MAAIPAPLPASTANWHWKNKNITRWGTEWFERELTTITVTGEQEGEVVSVSQVKEVDGDIELGQRKSKCVNHNLRLQGGPGVVWHSHDGTEVKGTLTIPEVSHEIICDKLSDFVFNWSLSSAASPAVDALFALARSKLPTALETKLATFPSAIIDTHGRDLTVSADPSRSATPAIPNAAPPPVASSSSTASAPAPAKPKVAEKKTAVNSTTVVVEADFMATAEDLYGLLTDEKRIPAWTRALAQSQAQPGTEYSLFGGGVKGKYVSLSPGKEIVQTWALQSPTWPSGHEATLTTTLDQSTDSTKVKFSLAGVPSGMEEEIKRNIEGYYIHGFKSIGYVHLIPSTPIHSSSYVRDQTKLAAERNRHAAQSAKRRAHHRTCQPSQ</sequence>
<dbReference type="SMART" id="SM01000">
    <property type="entry name" value="Aha1_N"/>
    <property type="match status" value="1"/>
</dbReference>
<evidence type="ECO:0000259" key="3">
    <source>
        <dbReference type="SMART" id="SM01000"/>
    </source>
</evidence>
<dbReference type="InterPro" id="IPR015310">
    <property type="entry name" value="AHSA1-like_N"/>
</dbReference>
<dbReference type="PANTHER" id="PTHR13009:SF22">
    <property type="entry name" value="LD43819P"/>
    <property type="match status" value="1"/>
</dbReference>
<dbReference type="GO" id="GO:0051087">
    <property type="term" value="F:protein-folding chaperone binding"/>
    <property type="evidence" value="ECO:0007669"/>
    <property type="project" value="InterPro"/>
</dbReference>